<name>A0A9P9YJK9_9MUSC</name>
<evidence type="ECO:0000313" key="2">
    <source>
        <dbReference type="Proteomes" id="UP001059596"/>
    </source>
</evidence>
<dbReference type="EMBL" id="JAMKOV010000009">
    <property type="protein sequence ID" value="KAI8038011.1"/>
    <property type="molecule type" value="Genomic_DNA"/>
</dbReference>
<sequence length="85" mass="9745">MEIIQISTNTRSSGIKTPQIAARSHPKDTQNCRECWISVEGLAIRWDSIRCLFVWFKCKIGGDGESCPLWLCHHRTLYIISNNIP</sequence>
<organism evidence="1 2">
    <name type="scientific">Drosophila gunungcola</name>
    <name type="common">fruit fly</name>
    <dbReference type="NCBI Taxonomy" id="103775"/>
    <lineage>
        <taxon>Eukaryota</taxon>
        <taxon>Metazoa</taxon>
        <taxon>Ecdysozoa</taxon>
        <taxon>Arthropoda</taxon>
        <taxon>Hexapoda</taxon>
        <taxon>Insecta</taxon>
        <taxon>Pterygota</taxon>
        <taxon>Neoptera</taxon>
        <taxon>Endopterygota</taxon>
        <taxon>Diptera</taxon>
        <taxon>Brachycera</taxon>
        <taxon>Muscomorpha</taxon>
        <taxon>Ephydroidea</taxon>
        <taxon>Drosophilidae</taxon>
        <taxon>Drosophila</taxon>
        <taxon>Sophophora</taxon>
    </lineage>
</organism>
<dbReference type="Proteomes" id="UP001059596">
    <property type="component" value="Unassembled WGS sequence"/>
</dbReference>
<reference evidence="1" key="1">
    <citation type="journal article" date="2023" name="Genome Biol. Evol.">
        <title>Long-read-based Genome Assembly of Drosophila gunungcola Reveals Fewer Chemosensory Genes in Flower-breeding Species.</title>
        <authorList>
            <person name="Negi A."/>
            <person name="Liao B.Y."/>
            <person name="Yeh S.D."/>
        </authorList>
    </citation>
    <scope>NUCLEOTIDE SEQUENCE</scope>
    <source>
        <strain evidence="1">Sukarami</strain>
    </source>
</reference>
<evidence type="ECO:0000313" key="1">
    <source>
        <dbReference type="EMBL" id="KAI8038011.1"/>
    </source>
</evidence>
<gene>
    <name evidence="1" type="ORF">M5D96_009052</name>
</gene>
<proteinExistence type="predicted"/>
<dbReference type="AlphaFoldDB" id="A0A9P9YJK9"/>
<protein>
    <submittedName>
        <fullName evidence="1">Uncharacterized protein</fullName>
    </submittedName>
</protein>
<accession>A0A9P9YJK9</accession>
<keyword evidence="2" id="KW-1185">Reference proteome</keyword>
<comment type="caution">
    <text evidence="1">The sequence shown here is derived from an EMBL/GenBank/DDBJ whole genome shotgun (WGS) entry which is preliminary data.</text>
</comment>